<name>A0ACD1H2G2_9EURO</name>
<organism evidence="1 2">
    <name type="scientific">Aspergillus aculeatinus CBS 121060</name>
    <dbReference type="NCBI Taxonomy" id="1448322"/>
    <lineage>
        <taxon>Eukaryota</taxon>
        <taxon>Fungi</taxon>
        <taxon>Dikarya</taxon>
        <taxon>Ascomycota</taxon>
        <taxon>Pezizomycotina</taxon>
        <taxon>Eurotiomycetes</taxon>
        <taxon>Eurotiomycetidae</taxon>
        <taxon>Eurotiales</taxon>
        <taxon>Aspergillaceae</taxon>
        <taxon>Aspergillus</taxon>
        <taxon>Aspergillus subgen. Circumdati</taxon>
    </lineage>
</organism>
<gene>
    <name evidence="1" type="ORF">BO66DRAFT_403798</name>
</gene>
<proteinExistence type="predicted"/>
<protein>
    <submittedName>
        <fullName evidence="1">Uncharacterized protein</fullName>
    </submittedName>
</protein>
<dbReference type="EMBL" id="KZ824973">
    <property type="protein sequence ID" value="RAH67610.1"/>
    <property type="molecule type" value="Genomic_DNA"/>
</dbReference>
<reference evidence="1" key="1">
    <citation type="submission" date="2018-02" db="EMBL/GenBank/DDBJ databases">
        <title>The genomes of Aspergillus section Nigri reveals drivers in fungal speciation.</title>
        <authorList>
            <consortium name="DOE Joint Genome Institute"/>
            <person name="Vesth T.C."/>
            <person name="Nybo J."/>
            <person name="Theobald S."/>
            <person name="Brandl J."/>
            <person name="Frisvad J.C."/>
            <person name="Nielsen K.F."/>
            <person name="Lyhne E.K."/>
            <person name="Kogle M.E."/>
            <person name="Kuo A."/>
            <person name="Riley R."/>
            <person name="Clum A."/>
            <person name="Nolan M."/>
            <person name="Lipzen A."/>
            <person name="Salamov A."/>
            <person name="Henrissat B."/>
            <person name="Wiebenga A."/>
            <person name="De vries R.P."/>
            <person name="Grigoriev I.V."/>
            <person name="Mortensen U.H."/>
            <person name="Andersen M.R."/>
            <person name="Baker S.E."/>
        </authorList>
    </citation>
    <scope>NUCLEOTIDE SEQUENCE</scope>
    <source>
        <strain evidence="1">CBS 121060</strain>
    </source>
</reference>
<evidence type="ECO:0000313" key="1">
    <source>
        <dbReference type="EMBL" id="RAH67610.1"/>
    </source>
</evidence>
<dbReference type="Proteomes" id="UP000249661">
    <property type="component" value="Unassembled WGS sequence"/>
</dbReference>
<accession>A0ACD1H2G2</accession>
<keyword evidence="2" id="KW-1185">Reference proteome</keyword>
<sequence length="120" mass="12576">MILIVTLRNNFTAGDVGLSVNVILTVTRALLIAIQSWANFDALLGVISRIMDSVKTVIPEPEPTSPTVPPKSWPATGAVEPTGAPSGAAHALDHILLKVDTGQTISIRGRTGSGKFSPFC</sequence>
<evidence type="ECO:0000313" key="2">
    <source>
        <dbReference type="Proteomes" id="UP000249661"/>
    </source>
</evidence>